<protein>
    <submittedName>
        <fullName evidence="1">PhoP regulatory network protein domain-containing protein</fullName>
    </submittedName>
</protein>
<sequence length="198" mass="23542">MSKLMIIIKTPPIGKGIERECYIHPDDSGKIIKISSLAPEIQTKREISYYKQLRKRKKMNWNHIPKFYGEVSTNKGDGFVVELIRDFNGEISENFSFYIKKNGLDFYRKELETLKNYFINERVMFNYDISPDNLLLRRINKSESELVLIDALGDVVFINAFDYFNYFFKNKVLRRWSRFEKKIYSNDQQIKNSSESKG</sequence>
<dbReference type="EMBL" id="CP061800">
    <property type="protein sequence ID" value="QTA84350.1"/>
    <property type="molecule type" value="Genomic_DNA"/>
</dbReference>
<evidence type="ECO:0000313" key="1">
    <source>
        <dbReference type="EMBL" id="QTA84350.1"/>
    </source>
</evidence>
<accession>A0A975BFI8</accession>
<reference evidence="1" key="1">
    <citation type="journal article" date="2021" name="Microb. Physiol.">
        <title>Proteogenomic Insights into the Physiology of Marine, Sulfate-Reducing, Filamentous Desulfonema limicola and Desulfonema magnum.</title>
        <authorList>
            <person name="Schnaars V."/>
            <person name="Wohlbrand L."/>
            <person name="Scheve S."/>
            <person name="Hinrichs C."/>
            <person name="Reinhardt R."/>
            <person name="Rabus R."/>
        </authorList>
    </citation>
    <scope>NUCLEOTIDE SEQUENCE</scope>
    <source>
        <strain evidence="1">4be13</strain>
    </source>
</reference>
<dbReference type="Proteomes" id="UP000663722">
    <property type="component" value="Chromosome"/>
</dbReference>
<dbReference type="AlphaFoldDB" id="A0A975BFI8"/>
<dbReference type="Pfam" id="PF10707">
    <property type="entry name" value="YrbL-PhoP_reg"/>
    <property type="match status" value="1"/>
</dbReference>
<proteinExistence type="predicted"/>
<name>A0A975BFI8_9BACT</name>
<keyword evidence="2" id="KW-1185">Reference proteome</keyword>
<organism evidence="1 2">
    <name type="scientific">Desulfonema magnum</name>
    <dbReference type="NCBI Taxonomy" id="45655"/>
    <lineage>
        <taxon>Bacteria</taxon>
        <taxon>Pseudomonadati</taxon>
        <taxon>Thermodesulfobacteriota</taxon>
        <taxon>Desulfobacteria</taxon>
        <taxon>Desulfobacterales</taxon>
        <taxon>Desulfococcaceae</taxon>
        <taxon>Desulfonema</taxon>
    </lineage>
</organism>
<evidence type="ECO:0000313" key="2">
    <source>
        <dbReference type="Proteomes" id="UP000663722"/>
    </source>
</evidence>
<dbReference type="KEGG" id="dmm:dnm_003440"/>
<gene>
    <name evidence="1" type="ORF">dnm_003440</name>
</gene>
<dbReference type="InterPro" id="IPR019647">
    <property type="entry name" value="PhoP_reg_network_YrbL"/>
</dbReference>